<reference evidence="1" key="1">
    <citation type="journal article" date="2020" name="Stud. Mycol.">
        <title>101 Dothideomycetes genomes: a test case for predicting lifestyles and emergence of pathogens.</title>
        <authorList>
            <person name="Haridas S."/>
            <person name="Albert R."/>
            <person name="Binder M."/>
            <person name="Bloem J."/>
            <person name="Labutti K."/>
            <person name="Salamov A."/>
            <person name="Andreopoulos B."/>
            <person name="Baker S."/>
            <person name="Barry K."/>
            <person name="Bills G."/>
            <person name="Bluhm B."/>
            <person name="Cannon C."/>
            <person name="Castanera R."/>
            <person name="Culley D."/>
            <person name="Daum C."/>
            <person name="Ezra D."/>
            <person name="Gonzalez J."/>
            <person name="Henrissat B."/>
            <person name="Kuo A."/>
            <person name="Liang C."/>
            <person name="Lipzen A."/>
            <person name="Lutzoni F."/>
            <person name="Magnuson J."/>
            <person name="Mondo S."/>
            <person name="Nolan M."/>
            <person name="Ohm R."/>
            <person name="Pangilinan J."/>
            <person name="Park H.-J."/>
            <person name="Ramirez L."/>
            <person name="Alfaro M."/>
            <person name="Sun H."/>
            <person name="Tritt A."/>
            <person name="Yoshinaga Y."/>
            <person name="Zwiers L.-H."/>
            <person name="Turgeon B."/>
            <person name="Goodwin S."/>
            <person name="Spatafora J."/>
            <person name="Crous P."/>
            <person name="Grigoriev I."/>
        </authorList>
    </citation>
    <scope>NUCLEOTIDE SEQUENCE</scope>
    <source>
        <strain evidence="1">CBS 627.86</strain>
    </source>
</reference>
<keyword evidence="2" id="KW-1185">Reference proteome</keyword>
<gene>
    <name evidence="1" type="ORF">BDV96DRAFT_655408</name>
</gene>
<dbReference type="Proteomes" id="UP000799770">
    <property type="component" value="Unassembled WGS sequence"/>
</dbReference>
<accession>A0A6A5YET7</accession>
<dbReference type="AlphaFoldDB" id="A0A6A5YET7"/>
<evidence type="ECO:0000313" key="1">
    <source>
        <dbReference type="EMBL" id="KAF2105636.1"/>
    </source>
</evidence>
<protein>
    <submittedName>
        <fullName evidence="1">Uncharacterized protein</fullName>
    </submittedName>
</protein>
<organism evidence="1 2">
    <name type="scientific">Lophiotrema nucula</name>
    <dbReference type="NCBI Taxonomy" id="690887"/>
    <lineage>
        <taxon>Eukaryota</taxon>
        <taxon>Fungi</taxon>
        <taxon>Dikarya</taxon>
        <taxon>Ascomycota</taxon>
        <taxon>Pezizomycotina</taxon>
        <taxon>Dothideomycetes</taxon>
        <taxon>Pleosporomycetidae</taxon>
        <taxon>Pleosporales</taxon>
        <taxon>Lophiotremataceae</taxon>
        <taxon>Lophiotrema</taxon>
    </lineage>
</organism>
<name>A0A6A5YET7_9PLEO</name>
<proteinExistence type="predicted"/>
<sequence length="179" mass="20666">MRFGFDFPGFGHHLTPVPQTDDPTAYGHYIEIGHVEGGTPHVRAYLYSPTPTSSGNHRDPKILWREFSEQGRPLRRNYDHKDLKTLNRAPPFVHLRGHRKIAAAVKYYFLLAHEKNIVPDPRISSTIKHDLRGACIDIEREAKKMNPDRQDLSSLRRLLDKFGKDKLNELMDEQRASTT</sequence>
<evidence type="ECO:0000313" key="2">
    <source>
        <dbReference type="Proteomes" id="UP000799770"/>
    </source>
</evidence>
<dbReference type="EMBL" id="ML977375">
    <property type="protein sequence ID" value="KAF2105636.1"/>
    <property type="molecule type" value="Genomic_DNA"/>
</dbReference>